<proteinExistence type="inferred from homology"/>
<keyword evidence="6" id="KW-1185">Reference proteome</keyword>
<gene>
    <name evidence="5" type="ORF">CWM47_36695</name>
</gene>
<dbReference type="Proteomes" id="UP000232883">
    <property type="component" value="Chromosome"/>
</dbReference>
<dbReference type="Pfam" id="PF07715">
    <property type="entry name" value="Plug"/>
    <property type="match status" value="1"/>
</dbReference>
<protein>
    <submittedName>
        <fullName evidence="5">TonB-dependent receptor</fullName>
    </submittedName>
</protein>
<dbReference type="KEGG" id="spir:CWM47_36695"/>
<dbReference type="Gene3D" id="2.60.40.1120">
    <property type="entry name" value="Carboxypeptidase-like, regulatory domain"/>
    <property type="match status" value="1"/>
</dbReference>
<dbReference type="InterPro" id="IPR012910">
    <property type="entry name" value="Plug_dom"/>
</dbReference>
<dbReference type="PANTHER" id="PTHR30069:SF29">
    <property type="entry name" value="HEMOGLOBIN AND HEMOGLOBIN-HAPTOGLOBIN-BINDING PROTEIN 1-RELATED"/>
    <property type="match status" value="1"/>
</dbReference>
<evidence type="ECO:0000313" key="5">
    <source>
        <dbReference type="EMBL" id="AUD06897.1"/>
    </source>
</evidence>
<evidence type="ECO:0000259" key="4">
    <source>
        <dbReference type="Pfam" id="PF07715"/>
    </source>
</evidence>
<sequence length="1181" mass="130726">MNRQLSIVWLTTCLLLWLATITFAQTTVLTGYVTDATTGKPMPFANVYLNGSTRGTLTNEQGHYSLSGVPLGTVEVVASFIGYQSHRRIFRLDNSQDNKANFRLKPSDQTLATVTVRGNLKKWQQHLKQFKRQLLGEPFGGQCLLINPDALSFHEEDSHLKATASEPLAIENQALGYKIWYDLLYFDGTSQKVYYAGASRFEEIKPTDERQANRFRRNRMRAYKGSTRHLMASLVDSTYEKEGFLAYQEDLVVPIAKTREGRTTLYGSVNGRLKPLKIKELIQPGRLPTERRLVSTRPLVVFYTNAMSAYSPYFDARFAYSQIALPAGQLEMTADGTITLPFGAEIQGSLADDRLSTMLPADWTPNPADAEPTTTSAPVVTQGKLMPPDARMNRIATAFNDRFQALAPVLFMHTDKPLYATGDRVWLSTYLLDAATNRLPLGETAIHTDLLTASGKLVQHQWLRIMDGRAVGNFRLSDTLTSGTYRLRAYTDEDDGQHRPAFERSIAVYNILQGPVSKSVDTARKLVDVQILPEGGRWLVGLSARLGIKIVQPDGHGLLMPGRIVNEEGTEIVRFSTNKLGMGSVVMTPQKGRKYYAEVLHMNQQQLVPILPAEPEGLTLSVDAVSDTNRLAINIIGASRPAIDSVYVLVQQQGRLVDQRKILLENGVAHVSLPMASLPAGLVQLTLYDATARPQAERLVFLPERVPSIRVILGVNKTRYQPREKAILSINLNDDGLPVLAALSASITDIGQVPDDSTAATIHTHLLLTGELRGRVEQPNFYTQTKSSTTRRALDDLLLTQGWRRVRGTLATELLGGVSLMGRVLTAQNQPMVGAQVIVASTAAEKSFVRSAGTDERGRFRLAGFTIADTLNVMTQIADRQLKDIPTKDAHLVLEGPEATWEPDTTNMLPNWVALRAQLEAARTRQEGDADLYRDKTAKLLKEVTVKARKPDERPDDVRRSSLHSNADATLVFDDKSPRFPNLYEMIRGKLSGVSVSQSMTGSYQVVIRGIGSLVSSPQPLFLVDGMSIQDTDGTALLNFNPGDIERIEVLKNAGTAGIYGVRGGNGVIAFYSKRFRPGQSQATSEKAGMRPLQVIGYPSVMREFYVPRYETTDRQVGEALTDRVDRRDVLYWKPLIQTDSQGHSQLIFPLSDVVRTLRVVIQGVSADGRPVVGIELIRVQ</sequence>
<dbReference type="PROSITE" id="PS52016">
    <property type="entry name" value="TONB_DEPENDENT_REC_3"/>
    <property type="match status" value="1"/>
</dbReference>
<evidence type="ECO:0000256" key="2">
    <source>
        <dbReference type="PROSITE-ProRule" id="PRU01360"/>
    </source>
</evidence>
<dbReference type="SUPFAM" id="SSF56935">
    <property type="entry name" value="Porins"/>
    <property type="match status" value="1"/>
</dbReference>
<dbReference type="InterPro" id="IPR039426">
    <property type="entry name" value="TonB-dep_rcpt-like"/>
</dbReference>
<evidence type="ECO:0000256" key="1">
    <source>
        <dbReference type="ARBA" id="ARBA00022729"/>
    </source>
</evidence>
<dbReference type="GO" id="GO:0015344">
    <property type="term" value="F:siderophore uptake transmembrane transporter activity"/>
    <property type="evidence" value="ECO:0007669"/>
    <property type="project" value="TreeGrafter"/>
</dbReference>
<evidence type="ECO:0000256" key="3">
    <source>
        <dbReference type="SAM" id="SignalP"/>
    </source>
</evidence>
<reference evidence="5 6" key="1">
    <citation type="submission" date="2017-11" db="EMBL/GenBank/DDBJ databases">
        <title>Taxonomic description and genome sequences of Spirosoma HA7 sp. nov., isolated from pollen microhabitat of Corylus avellana.</title>
        <authorList>
            <person name="Ambika Manirajan B."/>
            <person name="Suarez C."/>
            <person name="Ratering S."/>
            <person name="Geissler-Plaum R."/>
            <person name="Cardinale M."/>
            <person name="Sylvia S."/>
        </authorList>
    </citation>
    <scope>NUCLEOTIDE SEQUENCE [LARGE SCALE GENOMIC DNA]</scope>
    <source>
        <strain evidence="5 6">HA7</strain>
    </source>
</reference>
<organism evidence="5 6">
    <name type="scientific">Spirosoma pollinicola</name>
    <dbReference type="NCBI Taxonomy" id="2057025"/>
    <lineage>
        <taxon>Bacteria</taxon>
        <taxon>Pseudomonadati</taxon>
        <taxon>Bacteroidota</taxon>
        <taxon>Cytophagia</taxon>
        <taxon>Cytophagales</taxon>
        <taxon>Cytophagaceae</taxon>
        <taxon>Spirosoma</taxon>
    </lineage>
</organism>
<keyword evidence="5" id="KW-0675">Receptor</keyword>
<dbReference type="RefSeq" id="WP_100993429.1">
    <property type="nucleotide sequence ID" value="NZ_CP025096.1"/>
</dbReference>
<dbReference type="Gene3D" id="2.170.130.10">
    <property type="entry name" value="TonB-dependent receptor, plug domain"/>
    <property type="match status" value="1"/>
</dbReference>
<comment type="similarity">
    <text evidence="2">Belongs to the TonB-dependent receptor family.</text>
</comment>
<dbReference type="PANTHER" id="PTHR30069">
    <property type="entry name" value="TONB-DEPENDENT OUTER MEMBRANE RECEPTOR"/>
    <property type="match status" value="1"/>
</dbReference>
<dbReference type="GO" id="GO:0044718">
    <property type="term" value="P:siderophore transmembrane transport"/>
    <property type="evidence" value="ECO:0007669"/>
    <property type="project" value="TreeGrafter"/>
</dbReference>
<accession>A0A2K8ZAJ0</accession>
<name>A0A2K8ZAJ0_9BACT</name>
<feature type="domain" description="TonB-dependent receptor plug" evidence="4">
    <location>
        <begin position="980"/>
        <end position="1068"/>
    </location>
</feature>
<evidence type="ECO:0000313" key="6">
    <source>
        <dbReference type="Proteomes" id="UP000232883"/>
    </source>
</evidence>
<dbReference type="GO" id="GO:0009279">
    <property type="term" value="C:cell outer membrane"/>
    <property type="evidence" value="ECO:0007669"/>
    <property type="project" value="UniProtKB-SubCell"/>
</dbReference>
<comment type="subcellular location">
    <subcellularLocation>
        <location evidence="2">Cell outer membrane</location>
        <topology evidence="2">Multi-pass membrane protein</topology>
    </subcellularLocation>
</comment>
<keyword evidence="2" id="KW-0813">Transport</keyword>
<feature type="chain" id="PRO_5014881833" evidence="3">
    <location>
        <begin position="25"/>
        <end position="1181"/>
    </location>
</feature>
<keyword evidence="1 3" id="KW-0732">Signal</keyword>
<feature type="signal peptide" evidence="3">
    <location>
        <begin position="1"/>
        <end position="24"/>
    </location>
</feature>
<keyword evidence="2" id="KW-0812">Transmembrane</keyword>
<keyword evidence="2" id="KW-0472">Membrane</keyword>
<dbReference type="InterPro" id="IPR037066">
    <property type="entry name" value="Plug_dom_sf"/>
</dbReference>
<dbReference type="InterPro" id="IPR008969">
    <property type="entry name" value="CarboxyPept-like_regulatory"/>
</dbReference>
<keyword evidence="2" id="KW-1134">Transmembrane beta strand</keyword>
<dbReference type="SUPFAM" id="SSF49464">
    <property type="entry name" value="Carboxypeptidase regulatory domain-like"/>
    <property type="match status" value="1"/>
</dbReference>
<dbReference type="Pfam" id="PF13715">
    <property type="entry name" value="CarbopepD_reg_2"/>
    <property type="match status" value="1"/>
</dbReference>
<dbReference type="OrthoDB" id="679547at2"/>
<dbReference type="Gene3D" id="2.60.40.1930">
    <property type="match status" value="1"/>
</dbReference>
<dbReference type="EMBL" id="CP025096">
    <property type="protein sequence ID" value="AUD06897.1"/>
    <property type="molecule type" value="Genomic_DNA"/>
</dbReference>
<keyword evidence="2" id="KW-0998">Cell outer membrane</keyword>
<dbReference type="AlphaFoldDB" id="A0A2K8ZAJ0"/>